<dbReference type="Proteomes" id="UP001303046">
    <property type="component" value="Unassembled WGS sequence"/>
</dbReference>
<dbReference type="EMBL" id="JAVFWL010000001">
    <property type="protein sequence ID" value="KAK6729428.1"/>
    <property type="molecule type" value="Genomic_DNA"/>
</dbReference>
<evidence type="ECO:0000256" key="1">
    <source>
        <dbReference type="SAM" id="Coils"/>
    </source>
</evidence>
<feature type="region of interest" description="Disordered" evidence="2">
    <location>
        <begin position="569"/>
        <end position="598"/>
    </location>
</feature>
<gene>
    <name evidence="3" type="primary">Necator_chrI.g2595</name>
    <name evidence="3" type="ORF">RB195_006467</name>
</gene>
<organism evidence="3 4">
    <name type="scientific">Necator americanus</name>
    <name type="common">Human hookworm</name>
    <dbReference type="NCBI Taxonomy" id="51031"/>
    <lineage>
        <taxon>Eukaryota</taxon>
        <taxon>Metazoa</taxon>
        <taxon>Ecdysozoa</taxon>
        <taxon>Nematoda</taxon>
        <taxon>Chromadorea</taxon>
        <taxon>Rhabditida</taxon>
        <taxon>Rhabditina</taxon>
        <taxon>Rhabditomorpha</taxon>
        <taxon>Strongyloidea</taxon>
        <taxon>Ancylostomatidae</taxon>
        <taxon>Bunostominae</taxon>
        <taxon>Necator</taxon>
    </lineage>
</organism>
<sequence>MHSNQSPNRPRTTRSYDKSIKLEARASSEEADGNHVTHAPQNSSEKRNARVGVRDCIDQRNMEIFAGLLHNCGPLTLASSQSLYRLRSHQPLQRNKGRNLQVRTFRCRILSLTSTIDMVEITKEMMVMTADEVGVKGEHCFREVAESVNYMAASVSVPCDDDIIYLDSDEALSPLAKQPASDRSKISRLLLQVIRLHLTEKCSSPGCSAVMDQAQKLGKKVEDMEALATKLRKMCSAQQSEITRLNEEAAKNKRKLSVMEDIVKRQGVLIRDLEAQLSVLLNPVARPSPSGHSNLSHPKPVSNSTLVTPSMNNARVEQAPVVQRRVRSDAHLSSVATATPSAPRGARFYVDRNCVKNTAEKNYTFGEVVNPVRDVQPKVVHSPASSKTLNVCNPRTGRIQLDVPFVAGKLLVDFISPIGTPVLDYPSECHHCKVAGPIKLKLEIKTEPSNFLLTKKVQGVVKYTAFNGCRPKNVKMFCYLESAIKVRRWTSSLVHTFADSDKIKFDIVFSKDQQVARFDRIVAFAFASTGTDKFVTNRVVFNIGLQMEAQNEQSKDQGSVCAQIVRPSALEPMETDSPAPMRTITDPLNDSNFEVYRP</sequence>
<accession>A0ABR1BVP6</accession>
<name>A0ABR1BVP6_NECAM</name>
<comment type="caution">
    <text evidence="3">The sequence shown here is derived from an EMBL/GenBank/DDBJ whole genome shotgun (WGS) entry which is preliminary data.</text>
</comment>
<keyword evidence="4" id="KW-1185">Reference proteome</keyword>
<evidence type="ECO:0000256" key="2">
    <source>
        <dbReference type="SAM" id="MobiDB-lite"/>
    </source>
</evidence>
<evidence type="ECO:0000313" key="4">
    <source>
        <dbReference type="Proteomes" id="UP001303046"/>
    </source>
</evidence>
<protein>
    <submittedName>
        <fullName evidence="3">Uncharacterized protein</fullName>
    </submittedName>
</protein>
<feature type="coiled-coil region" evidence="1">
    <location>
        <begin position="214"/>
        <end position="255"/>
    </location>
</feature>
<feature type="region of interest" description="Disordered" evidence="2">
    <location>
        <begin position="1"/>
        <end position="49"/>
    </location>
</feature>
<keyword evidence="1" id="KW-0175">Coiled coil</keyword>
<proteinExistence type="predicted"/>
<reference evidence="3 4" key="1">
    <citation type="submission" date="2023-08" db="EMBL/GenBank/DDBJ databases">
        <title>A Necator americanus chromosomal reference genome.</title>
        <authorList>
            <person name="Ilik V."/>
            <person name="Petrzelkova K.J."/>
            <person name="Pardy F."/>
            <person name="Fuh T."/>
            <person name="Niatou-Singa F.S."/>
            <person name="Gouil Q."/>
            <person name="Baker L."/>
            <person name="Ritchie M.E."/>
            <person name="Jex A.R."/>
            <person name="Gazzola D."/>
            <person name="Li H."/>
            <person name="Toshio Fujiwara R."/>
            <person name="Zhan B."/>
            <person name="Aroian R.V."/>
            <person name="Pafco B."/>
            <person name="Schwarz E.M."/>
        </authorList>
    </citation>
    <scope>NUCLEOTIDE SEQUENCE [LARGE SCALE GENOMIC DNA]</scope>
    <source>
        <strain evidence="3 4">Aroian</strain>
        <tissue evidence="3">Whole animal</tissue>
    </source>
</reference>
<feature type="compositionally biased region" description="Basic and acidic residues" evidence="2">
    <location>
        <begin position="14"/>
        <end position="35"/>
    </location>
</feature>
<feature type="compositionally biased region" description="Polar residues" evidence="2">
    <location>
        <begin position="1"/>
        <end position="10"/>
    </location>
</feature>
<evidence type="ECO:0000313" key="3">
    <source>
        <dbReference type="EMBL" id="KAK6729428.1"/>
    </source>
</evidence>